<dbReference type="Proteomes" id="UP000321393">
    <property type="component" value="Unassembled WGS sequence"/>
</dbReference>
<evidence type="ECO:0000313" key="1">
    <source>
        <dbReference type="EMBL" id="KAA0055668.1"/>
    </source>
</evidence>
<organism evidence="1 2">
    <name type="scientific">Cucumis melo var. makuwa</name>
    <name type="common">Oriental melon</name>
    <dbReference type="NCBI Taxonomy" id="1194695"/>
    <lineage>
        <taxon>Eukaryota</taxon>
        <taxon>Viridiplantae</taxon>
        <taxon>Streptophyta</taxon>
        <taxon>Embryophyta</taxon>
        <taxon>Tracheophyta</taxon>
        <taxon>Spermatophyta</taxon>
        <taxon>Magnoliopsida</taxon>
        <taxon>eudicotyledons</taxon>
        <taxon>Gunneridae</taxon>
        <taxon>Pentapetalae</taxon>
        <taxon>rosids</taxon>
        <taxon>fabids</taxon>
        <taxon>Cucurbitales</taxon>
        <taxon>Cucurbitaceae</taxon>
        <taxon>Benincaseae</taxon>
        <taxon>Cucumis</taxon>
    </lineage>
</organism>
<comment type="caution">
    <text evidence="1">The sequence shown here is derived from an EMBL/GenBank/DDBJ whole genome shotgun (WGS) entry which is preliminary data.</text>
</comment>
<dbReference type="OrthoDB" id="1750323at2759"/>
<accession>A0A5A7UKS5</accession>
<dbReference type="PANTHER" id="PTHR33116:SF78">
    <property type="entry name" value="OS12G0587133 PROTEIN"/>
    <property type="match status" value="1"/>
</dbReference>
<evidence type="ECO:0000313" key="2">
    <source>
        <dbReference type="Proteomes" id="UP000321393"/>
    </source>
</evidence>
<proteinExistence type="predicted"/>
<gene>
    <name evidence="1" type="ORF">E6C27_scaffold181G00360</name>
</gene>
<dbReference type="AlphaFoldDB" id="A0A5A7UKS5"/>
<name>A0A5A7UKS5_CUCMM</name>
<dbReference type="PANTHER" id="PTHR33116">
    <property type="entry name" value="REVERSE TRANSCRIPTASE ZINC-BINDING DOMAIN-CONTAINING PROTEIN-RELATED-RELATED"/>
    <property type="match status" value="1"/>
</dbReference>
<dbReference type="EMBL" id="SSTE01008412">
    <property type="protein sequence ID" value="KAA0055668.1"/>
    <property type="molecule type" value="Genomic_DNA"/>
</dbReference>
<sequence length="143" mass="16682">MSTFLMPEGVISKPERILRNFFWEGQKGSKINHLVGWETVTRDLVDGGYKARNMALLVKWGWRYLEEEDSLWCKVVRSIHGKDIFNWHTTGKEEKCLKSPWASISGPWLKIDALATFRLGNGRRIAFWLDPWESEIPLLSLDF</sequence>
<reference evidence="1 2" key="1">
    <citation type="submission" date="2019-08" db="EMBL/GenBank/DDBJ databases">
        <title>Draft genome sequences of two oriental melons (Cucumis melo L. var makuwa).</title>
        <authorList>
            <person name="Kwon S.-Y."/>
        </authorList>
    </citation>
    <scope>NUCLEOTIDE SEQUENCE [LARGE SCALE GENOMIC DNA]</scope>
    <source>
        <strain evidence="2">cv. SW 3</strain>
        <tissue evidence="1">Leaf</tissue>
    </source>
</reference>
<protein>
    <submittedName>
        <fullName evidence="1">Uncharacterized protein</fullName>
    </submittedName>
</protein>